<dbReference type="Gene3D" id="1.25.10.20">
    <property type="entry name" value="Vitellinogen, superhelical"/>
    <property type="match status" value="1"/>
</dbReference>
<evidence type="ECO:0000256" key="2">
    <source>
        <dbReference type="SAM" id="MobiDB-lite"/>
    </source>
</evidence>
<dbReference type="SUPFAM" id="SSF48431">
    <property type="entry name" value="Lipovitellin-phosvitin complex, superhelical domain"/>
    <property type="match status" value="1"/>
</dbReference>
<evidence type="ECO:0000256" key="1">
    <source>
        <dbReference type="PROSITE-ProRule" id="PRU00076"/>
    </source>
</evidence>
<dbReference type="PANTHER" id="PTHR16897">
    <property type="entry name" value="OS10G0105400 PROTEIN"/>
    <property type="match status" value="1"/>
</dbReference>
<dbReference type="Gene3D" id="2.60.40.10">
    <property type="entry name" value="Immunoglobulins"/>
    <property type="match status" value="1"/>
</dbReference>
<accession>A0A1S3HJ12</accession>
<dbReference type="PROSITE" id="PS50853">
    <property type="entry name" value="FN3"/>
    <property type="match status" value="1"/>
</dbReference>
<keyword evidence="1" id="KW-0245">EGF-like domain</keyword>
<feature type="transmembrane region" description="Helical" evidence="3">
    <location>
        <begin position="4728"/>
        <end position="4752"/>
    </location>
</feature>
<dbReference type="InterPro" id="IPR036116">
    <property type="entry name" value="FN3_sf"/>
</dbReference>
<dbReference type="Gene3D" id="2.10.25.10">
    <property type="entry name" value="Laminin"/>
    <property type="match status" value="1"/>
</dbReference>
<feature type="domain" description="Fibronectin type-III" evidence="5">
    <location>
        <begin position="2175"/>
        <end position="2278"/>
    </location>
</feature>
<feature type="compositionally biased region" description="Acidic residues" evidence="2">
    <location>
        <begin position="4815"/>
        <end position="4831"/>
    </location>
</feature>
<sequence>MLKKALASSLSAHVQLQDAETWHYNRNETDHTGEAEQWYELSRIPDGIHLRRQHRSLRDVERQHDKTMKIHRTGHVEHVLAVDKILLKDQTPPEKRQNLQSRTPVPGESIIKEDISGDFPDIETTSRSEVQLKKKRKLAPKEYTHATLSGLTKDSIEVPKQKTVYVSLEEARPHIGEALSCIHNYTNKHAAGRVDCVVTLRKHLKQLSPSDLVQLGEQYLKERCPVNDTVCQDDRHLFIDLIIRLETKEAQQLIVQHVLSVVDPHEEEIQRTMYHMHALKSPTSDLISTVAKLCFGPLKENIGKHINVTKNEKRACLAIGSLARYTNETNHLSAENLVAHLENWLEHHDEGSLSPPHHRGRRSPTFFNRTEHHQKVTKMVLLEAIGNAGSPSSIDHILSYAKPNMGHPAWRRTAVNALRSYTCHKSATALIDLAVNDGIDLVREKAYAAYNVHPRRKNVTREQHDIILGKQYTYHTVMRLKRGVLDDILKALSFKLEVPGIKWGKEIGNDKIGASFGLEIRNKMELKLGFLSGFFDLDSYNTAFVEAHIGLLNLQVDIFRALACYHGFIEYDLNILKDFGINDIKDLANLFDNLIDSVRLPIIEAINAFKKVISMFKGRGLSLQGLFNKIVEAIRNLPDAVKELLENLKQFVLEISDYEGLPWIAAMKKVVRRVRHFVEDVQTDILGFYNAVVDAITVNLPYTAKTMAEAIELIVKAVQSLFKNPMGALSNIGKAIMKIKLSISMVIGTKIKIEESCFFLSGKMPYWMNLGEEFTDLMDDIKDAVKEVSAFLTRVRGYGFTAYRKRNVGKGDGIPAVEEQETLIIQAFLAQFKILLRPFEGIVNTSKPFLDAYNAVMEVVDGVKSAYHQIRTTVEKGKSIVMKLFGPKFHAQFPSHRSDCDKGCGCGKFPYEGKDGKLLPGIDVMRGRNSKVECPVTGNVRRRSATEVIIEPSEQDFVKFEIIVSNIKPIRGIKETGTTVISAGDTIGKALSSKCDPNFIHVAMRKRSNRPKSSDDDYEYVDPTPYIERVVPVPQWIEKCNEFSLKHIGQTSDTDSITDPENAQEVVEDVKRHAKERVDEFIKKTPDPEPPYRPEGMDEGATKALANSFGDALGAFGDLGQLIDFSGKKKPPSILDKIDVNSFNIRHVLLTLKDSRLSEKQQKVERYVEALAELIRTNKLEHPENFSPRRLKYMLQKRGQDSSGSFDQLVMRYIEIPDGVCPNIKRGIARGFGHFCTPHRDCQGLTCGLLVKFIFIKKVIKFDIRLNTCSRKLDVQIDNDTTSFDIQGSDDIDIIRPFGAFDDFTLVIRAHVSRIGNKVDVTAEMSVCSAYYPTCTETIELFKHLYLESSPDVLCKPGVEYDGTEDRVRSMRLQYFVDDLLQLNVGNRRELLTFMNELRSAILDAVMKNPGLLLKIGKGEFPASADFCFDGDIPIPTIDIPFFEISPLFMIGPVPLRLEFGAGGAVGIRISVGACLMSMKANVKVIPWVGGKVWGSLAIDLFLVRAGIKITGYLLETRFPITGTLGFSKFPIKVGGRMDLELVPLRVKLTAFVQVFLIFTRVTVFEGTVWEYKMDPIRRNIFDFPMEDKDESPAEFGPNTYNRRKKRWNSDSGCTVKQLSGRDYTDPAFILEATCSDPVSDVKMFYAIGSHPGGTDVSDWTEMGGSPLTVPQMMIGGIPLYWTVKARNSQGLEAFTQCMLRTYDVTLPDGRLEPSHAYTSHPHRISGTLTLVDDSPLKDTQYKGVGFGQGATNAEVVNWQPFSPDKMSINQEIKNELSHFSAGRTGKLTAQPIKTIQTDTDVKCAKTCLDFGLKCVAFDYDYKTTTCDLHEFLEGAMAKLATSGAYHNFERIGVGHTSFLEFDNLDLQHGEVYYINTRITNELGYTSIISTKGTLVDFTPPEPGPIGNASVDVVRPDGCSAAVTQRCIDVTWHPNHRYIHDGPGSNTVFNGHHPLKDTKYTLANHYISANWDGFHDNETDIWGYTWAAGSTVCGTDVQPYDDPHSHLSGKSFWTHNGLAKHLHLADGPYYVTVQALNNVHYGGSLVTTVCHTTPIIVDTTKPIFNGIDDVIYDEDFDIMAVYYNVSDPLSGIMRVDFALGKTKYDAKIRPFSMHDHIVRKLTGSYISLDEPGIPDGVPVWVRVRAVNNVELFTTGHGEQPVMIDRSNPIPGELFDGSDLHIDSDYQANNDSICVHWKGFYDPESGIDRYSVQVGSAPGSDDVAKPFDVSHSTKEACMAANLTHNTTYYATVTAFNHGLNPKSVNRTSDGLLIDMTNPVPGWAVDGLSHNQDVDFSAETATVSAVWGGFHDPESGIDHYEVSVLVNREEVDAIQLGKEQHFEKHTFSLHHGDNVQTTVRGLNGAGLVSSTNTDGYSIDLTPPVLKYIIQSEEGLMYQASDSYIYGRWQYGDEESGILEYRVTIFQLYQGQKQKLWPIDQHDKTFNMTEAEPQFIFNQSLQLLNGAKYSLQVTAMNRALLSASHETTGVIIDTTPPDMKEVHIGLFEEEEELDEENRVLHVDSNGIEVSWLGHDGESGIIRYLVGVGVKPGDMSVTKQFIDFGSVDHGYIPVQLNVTASSGYTYYVTVIALNGAGLESHPCSSKPIVVLRDNVPGTVSDGREFLHDSNSQKDTSSIACSFVGFESEACGITAYEWAIGSAPGLSDIRDYSSYGIVMVNETSGIAQGNLDLPYDQIVYTAIRANTGHKCHEDFIVSVSDGITVDASPPNIRFNQIVEGTQAVTNKVVYEASPEKVLPKWNVSDTGSGVANVTWKAGHLPGYSDKVPEIYTTTSKLPNGVISAKQGETIFLTLTATDNAGNQRILTSPALAMDATSPVIKNFKCTDTISPLQTTVHCEWKPIIDVESKVKRIQVGVGSDYSKDDLAPFSDLGIHKSDWMIVLKPQVVPSNTTRVFVTLKSENLVHLNSISVDEVAIDTTPPLPGLIHITTSSAPKGSDVHFPKCQVSGTYVEVLWEKFDDPESDIDRYELALGSYFQGTDVMGFHDVGLNTSKFIDGLALPPASTVYASVRGFNKGGLYGAVVSEGIIVSPHPMLSVVDGSDGHDINFQTDLSSVSAYWDYQDPCPLQEVLWSVVRVDGIIIKPPSRVPPSDHYLINDETDLENDKTYYSIVTIIDAINRTQTARSNGFTVKIEPPIPGYVADGQDTDINYQQSTTHLSANWGPFGDSHSKDPSQRIDHYEIALGNDRRYALTRMNVHAFLNVGLSRNHSFNGLNLTAKTTTYYVTVRAYSEAGSMTEVSSNGIKVGYEDYIKPGTVFVKMFESSTKELQASWEGFLSDLQIRDYQVGVSTDAEFVRALSNKSIHCEDLQDHNNFVLNRTVMTSVGTDTTVKLSNLALIHGHTYYIVVKATDAASNCGIAASPPILIDTTPPLPGKVVVGLEGTNALYAASAETLTATWSGFRDPETQIVMYEVSLFQRLVCSSIHLNDAELSLIQGPVEMTNDSTIEFTHLRLKPRVPYYVKLQASNEAGLSTTYWSDPIFVDDTPPFPGDVKHGSNWKISDLYQASTTTLQGMIGIAQDTITAICPSTKRIQFSSKLPEGMSILKSSPRLSDIPQPYYHPDNVKTSSGQLVLLTGHDKYRFHLELAGVKRALSSDVLGNFSFFLQAAEGESIITSVTLSKGDNDEIFPFEDPVILDPPSSDMFQNSSIEFRSDNLTSGGVVNGTNKNSTTTAQKDSRKAVHANITINGSANITNQFHLVPGVGLHILGHSVGSNVKWYCIFWCTNEDGRESEWVELSFDPTSKAATYTIQIEKEDYPTRTSWNAKLHINNEFKAALFNIIKPKGYLKIRTWSRNDFVPEVVDVFHPFQTQATLKYLEIPLPRDKPCHFGRPFYDLESKLKELWVGVGRYNNLIDDVVPLHLYKKFCSPCQYECDMTCSLGCPLLEFPQIVLLNNLTLAPVREKNSDDINKDSTTPNAAVYFMIIKTVNHAGLETTVSSQGITVDTTPPNCTLIHCLDPPYSMEEPVEYVGTDESIGAYWDCEEDISDIVRYDVAVGTTTGHDNVVSFYSVGLNNRVILNNFTQPLQQYRTYYVSVRANNAAGQSTMTTCHVTVDTEVPSVAGLKDTVKPPGVSPLPNIPGVYATDNSHETALEWSKGSETVEYYEWQIGSADGESDIFPRSKIGVTNSTKVAILNGKLIMNDVDANMSISVMANHSASNKSNEEIRKNSFFSMEPGRCLHQSLIATSKAHKSAPVANLTTCIKRPKDTVMELKQNGINLVLRKDMSQNANQKGGDQAVTENVVDINMKGDSGAVLAGLLSADDFQVHYGSAASATFNSYIQDPEYTANEVSRTLYQRIRGTTDTSFFVSPAGHAILTDNLEVVVEFDPDSVRQGLQPELIYWNTETRRWHQINEECDVVQSVDYNTKTIKARVCHLNQPSHDAPHKRSTGTQMSPTQLALVIVSPDIVNNPPTLTTTDLYLMEDQKDFSEILSFHDPEDDDVSFELARSPLHGYADVSSHGVLTYIPEEDFSGTDTVTVRVTEVSPALKNIRPYSVTSEVKLHVNGTNDPALLYFKRQGSTKKIGNPTTVNFSIEGKAELKYLGDLILFDPDKDERLQFIANGLMGENYTIIFNETNKTEQNFFDEMKVNGSVKVAKLYINTSRYFHGEVTFNVTGKDSKKRSPFAPMVFFHVYVLANPCEFGQCVGDNQDRHCTGYDRSTSFNGYSCLCDPGYHGQRCESEINECAAEPCPTFYDCVDKIAHHECILNYWKLPVTCVFLLFAGISLLVGAFLFKKKSTPNAKVKPVRRDPEVDTVSLKEVMRWQQEPETPTAVSDREPTLRTPTKQAVYSMPGSVDDLEVEDAEDQFEDQPSVEESPSVAPESDVTNTPEEPPLDASNVNQEEEDADAMPGLAMLTGLMAPVGAVPRPKPKLIQVQAAAKHEFKEPQWKRPKHGRRPGKDRQDESSA</sequence>
<reference evidence="7" key="1">
    <citation type="submission" date="2025-08" db="UniProtKB">
        <authorList>
            <consortium name="RefSeq"/>
        </authorList>
    </citation>
    <scope>IDENTIFICATION</scope>
    <source>
        <tissue evidence="7">Gonads</tissue>
    </source>
</reference>
<dbReference type="GeneID" id="106155695"/>
<dbReference type="InterPro" id="IPR003961">
    <property type="entry name" value="FN3_dom"/>
</dbReference>
<dbReference type="Pfam" id="PF17963">
    <property type="entry name" value="Big_9"/>
    <property type="match status" value="1"/>
</dbReference>
<gene>
    <name evidence="7" type="primary">LOC106155695</name>
</gene>
<dbReference type="InParanoid" id="A0A1S3HJ12"/>
<keyword evidence="3" id="KW-0472">Membrane</keyword>
<evidence type="ECO:0000313" key="6">
    <source>
        <dbReference type="Proteomes" id="UP000085678"/>
    </source>
</evidence>
<organism evidence="6 7">
    <name type="scientific">Lingula anatina</name>
    <name type="common">Brachiopod</name>
    <name type="synonym">Lingula unguis</name>
    <dbReference type="NCBI Taxonomy" id="7574"/>
    <lineage>
        <taxon>Eukaryota</taxon>
        <taxon>Metazoa</taxon>
        <taxon>Spiralia</taxon>
        <taxon>Lophotrochozoa</taxon>
        <taxon>Brachiopoda</taxon>
        <taxon>Linguliformea</taxon>
        <taxon>Lingulata</taxon>
        <taxon>Lingulida</taxon>
        <taxon>Linguloidea</taxon>
        <taxon>Lingulidae</taxon>
        <taxon>Lingula</taxon>
    </lineage>
</organism>
<keyword evidence="3" id="KW-1133">Transmembrane helix</keyword>
<evidence type="ECO:0000256" key="3">
    <source>
        <dbReference type="SAM" id="Phobius"/>
    </source>
</evidence>
<dbReference type="InterPro" id="IPR011030">
    <property type="entry name" value="Lipovitellin_superhlx_dom"/>
</dbReference>
<evidence type="ECO:0000313" key="7">
    <source>
        <dbReference type="RefSeq" id="XP_013386110.1"/>
    </source>
</evidence>
<dbReference type="Pfam" id="PF01347">
    <property type="entry name" value="Vitellogenin_N"/>
    <property type="match status" value="1"/>
</dbReference>
<dbReference type="InterPro" id="IPR000742">
    <property type="entry name" value="EGF"/>
</dbReference>
<dbReference type="GO" id="GO:0005319">
    <property type="term" value="F:lipid transporter activity"/>
    <property type="evidence" value="ECO:0007669"/>
    <property type="project" value="InterPro"/>
</dbReference>
<dbReference type="PROSITE" id="PS01186">
    <property type="entry name" value="EGF_2"/>
    <property type="match status" value="1"/>
</dbReference>
<evidence type="ECO:0000259" key="4">
    <source>
        <dbReference type="PROSITE" id="PS50026"/>
    </source>
</evidence>
<keyword evidence="1" id="KW-1015">Disulfide bond</keyword>
<dbReference type="PANTHER" id="PTHR16897:SF2">
    <property type="entry name" value="OS03G0226600 PROTEIN"/>
    <property type="match status" value="1"/>
</dbReference>
<dbReference type="PROSITE" id="PS00022">
    <property type="entry name" value="EGF_1"/>
    <property type="match status" value="1"/>
</dbReference>
<proteinExistence type="predicted"/>
<dbReference type="CDD" id="cd00054">
    <property type="entry name" value="EGF_CA"/>
    <property type="match status" value="1"/>
</dbReference>
<feature type="region of interest" description="Disordered" evidence="2">
    <location>
        <begin position="4782"/>
        <end position="4926"/>
    </location>
</feature>
<dbReference type="RefSeq" id="XP_013386110.1">
    <property type="nucleotide sequence ID" value="XM_013530656.1"/>
</dbReference>
<dbReference type="PROSITE" id="PS50026">
    <property type="entry name" value="EGF_3"/>
    <property type="match status" value="1"/>
</dbReference>
<feature type="compositionally biased region" description="Low complexity" evidence="2">
    <location>
        <begin position="4832"/>
        <end position="4844"/>
    </location>
</feature>
<feature type="disulfide bond" evidence="1">
    <location>
        <begin position="4688"/>
        <end position="4697"/>
    </location>
</feature>
<dbReference type="OrthoDB" id="6153184at2759"/>
<keyword evidence="3" id="KW-0812">Transmembrane</keyword>
<keyword evidence="6" id="KW-1185">Reference proteome</keyword>
<dbReference type="Proteomes" id="UP000085678">
    <property type="component" value="Unplaced"/>
</dbReference>
<name>A0A1S3HJ12_LINAN</name>
<evidence type="ECO:0000259" key="5">
    <source>
        <dbReference type="PROSITE" id="PS50853"/>
    </source>
</evidence>
<dbReference type="SUPFAM" id="SSF49265">
    <property type="entry name" value="Fibronectin type III"/>
    <property type="match status" value="2"/>
</dbReference>
<feature type="compositionally biased region" description="Basic and acidic residues" evidence="2">
    <location>
        <begin position="4916"/>
        <end position="4926"/>
    </location>
</feature>
<feature type="domain" description="EGF-like" evidence="4">
    <location>
        <begin position="4654"/>
        <end position="4698"/>
    </location>
</feature>
<protein>
    <submittedName>
        <fullName evidence="7">Uncharacterized protein LOC106155695</fullName>
    </submittedName>
</protein>
<comment type="caution">
    <text evidence="1">Lacks conserved residue(s) required for the propagation of feature annotation.</text>
</comment>
<dbReference type="InterPro" id="IPR001747">
    <property type="entry name" value="Vitellogenin_N"/>
</dbReference>
<dbReference type="InterPro" id="IPR013783">
    <property type="entry name" value="Ig-like_fold"/>
</dbReference>
<feature type="compositionally biased region" description="Basic and acidic residues" evidence="2">
    <location>
        <begin position="4898"/>
        <end position="4907"/>
    </location>
</feature>
<dbReference type="STRING" id="7574.A0A1S3HJ12"/>
<dbReference type="SMART" id="SM00060">
    <property type="entry name" value="FN3"/>
    <property type="match status" value="6"/>
</dbReference>
<dbReference type="KEGG" id="lak:106155695"/>